<feature type="non-terminal residue" evidence="9">
    <location>
        <position position="1"/>
    </location>
</feature>
<dbReference type="PANTHER" id="PTHR37984">
    <property type="entry name" value="PROTEIN CBG26694"/>
    <property type="match status" value="1"/>
</dbReference>
<evidence type="ECO:0000256" key="2">
    <source>
        <dbReference type="ARBA" id="ARBA00022695"/>
    </source>
</evidence>
<dbReference type="Pfam" id="PF17917">
    <property type="entry name" value="RT_RNaseH"/>
    <property type="match status" value="1"/>
</dbReference>
<dbReference type="STRING" id="4795.A0A225UCW2"/>
<comment type="caution">
    <text evidence="9">The sequence shown here is derived from an EMBL/GenBank/DDBJ whole genome shotgun (WGS) entry which is preliminary data.</text>
</comment>
<dbReference type="OrthoDB" id="120951at2759"/>
<keyword evidence="6" id="KW-0695">RNA-directed DNA polymerase</keyword>
<dbReference type="AlphaFoldDB" id="A0A225UCW2"/>
<dbReference type="SUPFAM" id="SSF56672">
    <property type="entry name" value="DNA/RNA polymerases"/>
    <property type="match status" value="1"/>
</dbReference>
<dbReference type="Proteomes" id="UP000198211">
    <property type="component" value="Unassembled WGS sequence"/>
</dbReference>
<keyword evidence="10" id="KW-1185">Reference proteome</keyword>
<evidence type="ECO:0000256" key="1">
    <source>
        <dbReference type="ARBA" id="ARBA00022679"/>
    </source>
</evidence>
<reference evidence="10" key="1">
    <citation type="submission" date="2017-03" db="EMBL/GenBank/DDBJ databases">
        <title>Phytopthora megakarya and P. palmivora, two closely related causual agents of cacao black pod achieved similar genome size and gene model numbers by different mechanisms.</title>
        <authorList>
            <person name="Ali S."/>
            <person name="Shao J."/>
            <person name="Larry D.J."/>
            <person name="Kronmiller B."/>
            <person name="Shen D."/>
            <person name="Strem M.D."/>
            <person name="Melnick R.L."/>
            <person name="Guiltinan M.J."/>
            <person name="Tyler B.M."/>
            <person name="Meinhardt L.W."/>
            <person name="Bailey B.A."/>
        </authorList>
    </citation>
    <scope>NUCLEOTIDE SEQUENCE [LARGE SCALE GENOMIC DNA]</scope>
    <source>
        <strain evidence="10">zdho120</strain>
    </source>
</reference>
<name>A0A225UCW2_9STRA</name>
<accession>A0A225UCW2</accession>
<feature type="domain" description="Integrase zinc-binding" evidence="8">
    <location>
        <begin position="235"/>
        <end position="284"/>
    </location>
</feature>
<evidence type="ECO:0000259" key="8">
    <source>
        <dbReference type="Pfam" id="PF17921"/>
    </source>
</evidence>
<keyword evidence="5" id="KW-0378">Hydrolase</keyword>
<proteinExistence type="predicted"/>
<organism evidence="9 10">
    <name type="scientific">Phytophthora megakarya</name>
    <dbReference type="NCBI Taxonomy" id="4795"/>
    <lineage>
        <taxon>Eukaryota</taxon>
        <taxon>Sar</taxon>
        <taxon>Stramenopiles</taxon>
        <taxon>Oomycota</taxon>
        <taxon>Peronosporomycetes</taxon>
        <taxon>Peronosporales</taxon>
        <taxon>Peronosporaceae</taxon>
        <taxon>Phytophthora</taxon>
    </lineage>
</organism>
<sequence length="320" mass="36911">LENSSKLFFPDRDAHVCLFSDASASGWAVVLTQVREWSIDTPVNEQHHEMLVCRGGTFTKSQINWSVVEKEGYPIARACGDLEYLLDRENGFHIYCDHSNLIQIFAPGLEVKQHVGGKLQRWALRITGCRYTIEHIPGELNLWADIISRWGQPSVVPVTSRVARVQHVTTRSESAMSRLRPLEDDAFIWPTVVDIKVVQARYKKEMPTTAKIADGLATVDDKIWIPTTAQSLLLRLFIIAHCRVQAHRGENVMIEHLSARFSIRKLAEKVSKFVRDCLLCKHVKGGKIIQREWTVDREVLMRNERLHMDYYFSRRHVWLN</sequence>
<feature type="domain" description="Reverse transcriptase RNase H-like" evidence="7">
    <location>
        <begin position="11"/>
        <end position="126"/>
    </location>
</feature>
<dbReference type="InterPro" id="IPR041588">
    <property type="entry name" value="Integrase_H2C2"/>
</dbReference>
<evidence type="ECO:0000256" key="6">
    <source>
        <dbReference type="ARBA" id="ARBA00022918"/>
    </source>
</evidence>
<dbReference type="InterPro" id="IPR043502">
    <property type="entry name" value="DNA/RNA_pol_sf"/>
</dbReference>
<dbReference type="GO" id="GO:0004519">
    <property type="term" value="F:endonuclease activity"/>
    <property type="evidence" value="ECO:0007669"/>
    <property type="project" value="UniProtKB-KW"/>
</dbReference>
<dbReference type="EMBL" id="NBNE01021683">
    <property type="protein sequence ID" value="OWY90872.1"/>
    <property type="molecule type" value="Genomic_DNA"/>
</dbReference>
<keyword evidence="1" id="KW-0808">Transferase</keyword>
<keyword evidence="2" id="KW-0548">Nucleotidyltransferase</keyword>
<dbReference type="InterPro" id="IPR050951">
    <property type="entry name" value="Retrovirus_Pol_polyprotein"/>
</dbReference>
<evidence type="ECO:0000313" key="9">
    <source>
        <dbReference type="EMBL" id="OWY90872.1"/>
    </source>
</evidence>
<dbReference type="GO" id="GO:0003964">
    <property type="term" value="F:RNA-directed DNA polymerase activity"/>
    <property type="evidence" value="ECO:0007669"/>
    <property type="project" value="UniProtKB-KW"/>
</dbReference>
<dbReference type="GO" id="GO:0016787">
    <property type="term" value="F:hydrolase activity"/>
    <property type="evidence" value="ECO:0007669"/>
    <property type="project" value="UniProtKB-KW"/>
</dbReference>
<evidence type="ECO:0000259" key="7">
    <source>
        <dbReference type="Pfam" id="PF17917"/>
    </source>
</evidence>
<evidence type="ECO:0008006" key="11">
    <source>
        <dbReference type="Google" id="ProtNLM"/>
    </source>
</evidence>
<evidence type="ECO:0000256" key="3">
    <source>
        <dbReference type="ARBA" id="ARBA00022722"/>
    </source>
</evidence>
<dbReference type="PANTHER" id="PTHR37984:SF5">
    <property type="entry name" value="PROTEIN NYNRIN-LIKE"/>
    <property type="match status" value="1"/>
</dbReference>
<keyword evidence="3" id="KW-0540">Nuclease</keyword>
<gene>
    <name evidence="9" type="ORF">PHMEG_00040803</name>
</gene>
<protein>
    <recommendedName>
        <fullName evidence="11">Reverse transcriptase RNase H-like domain-containing protein</fullName>
    </recommendedName>
</protein>
<dbReference type="InterPro" id="IPR041373">
    <property type="entry name" value="RT_RNaseH"/>
</dbReference>
<dbReference type="Pfam" id="PF17921">
    <property type="entry name" value="Integrase_H2C2"/>
    <property type="match status" value="1"/>
</dbReference>
<keyword evidence="4" id="KW-0255">Endonuclease</keyword>
<evidence type="ECO:0000256" key="5">
    <source>
        <dbReference type="ARBA" id="ARBA00022801"/>
    </source>
</evidence>
<evidence type="ECO:0000313" key="10">
    <source>
        <dbReference type="Proteomes" id="UP000198211"/>
    </source>
</evidence>
<evidence type="ECO:0000256" key="4">
    <source>
        <dbReference type="ARBA" id="ARBA00022759"/>
    </source>
</evidence>